<comment type="caution">
    <text evidence="1">The sequence shown here is derived from an EMBL/GenBank/DDBJ whole genome shotgun (WGS) entry which is preliminary data.</text>
</comment>
<reference evidence="1 2" key="1">
    <citation type="journal article" date="2018" name="ISME J.">
        <title>Endosymbiont genomes yield clues of tubeworm success.</title>
        <authorList>
            <person name="Li Y."/>
            <person name="Liles M.R."/>
            <person name="Halanych K.M."/>
        </authorList>
    </citation>
    <scope>NUCLEOTIDE SEQUENCE [LARGE SCALE GENOMIC DNA]</scope>
    <source>
        <strain evidence="1">A1464</strain>
    </source>
</reference>
<dbReference type="EMBL" id="QFXC01000007">
    <property type="protein sequence ID" value="RDH84491.1"/>
    <property type="molecule type" value="Genomic_DNA"/>
</dbReference>
<gene>
    <name evidence="1" type="ORF">DIZ80_03155</name>
</gene>
<evidence type="ECO:0000313" key="1">
    <source>
        <dbReference type="EMBL" id="RDH84491.1"/>
    </source>
</evidence>
<organism evidence="1 2">
    <name type="scientific">endosymbiont of Galathealinum brachiosum</name>
    <dbReference type="NCBI Taxonomy" id="2200906"/>
    <lineage>
        <taxon>Bacteria</taxon>
        <taxon>Pseudomonadati</taxon>
        <taxon>Pseudomonadota</taxon>
        <taxon>Gammaproteobacteria</taxon>
        <taxon>sulfur-oxidizing symbionts</taxon>
    </lineage>
</organism>
<evidence type="ECO:0000313" key="2">
    <source>
        <dbReference type="Proteomes" id="UP000254266"/>
    </source>
</evidence>
<proteinExistence type="predicted"/>
<protein>
    <submittedName>
        <fullName evidence="1">Uncharacterized protein</fullName>
    </submittedName>
</protein>
<dbReference type="AlphaFoldDB" id="A0A370DHX4"/>
<keyword evidence="2" id="KW-1185">Reference proteome</keyword>
<accession>A0A370DHX4</accession>
<name>A0A370DHX4_9GAMM</name>
<dbReference type="Proteomes" id="UP000254266">
    <property type="component" value="Unassembled WGS sequence"/>
</dbReference>
<sequence>MSRCKEKLDLDGVDEALGKLITAQLKFGKEALKLLGDGCGGAIGALKKINLPKSDTCCDIPEPCWMPVQIGEICCQLRPGDVGEICFVVTNENFRAHEYSVVAAGEHGNLVHISDKLFNLGPKERRVVSAKFKMPGKSSTQERDSCCKCNDYEAVIWVQGCQNHYLNWYLNSSEKSSECCHEVCVTDVPDNELHWYDHFHVMKPCPGPIVTK</sequence>